<reference evidence="1 2" key="1">
    <citation type="submission" date="2019-04" db="EMBL/GenBank/DDBJ databases">
        <authorList>
            <person name="Van Vliet M D."/>
        </authorList>
    </citation>
    <scope>NUCLEOTIDE SEQUENCE [LARGE SCALE GENOMIC DNA]</scope>
    <source>
        <strain evidence="1 2">F21</strain>
    </source>
</reference>
<dbReference type="AlphaFoldDB" id="A0A6C2UIH9"/>
<proteinExistence type="predicted"/>
<dbReference type="Proteomes" id="UP000346198">
    <property type="component" value="Unassembled WGS sequence"/>
</dbReference>
<gene>
    <name evidence="1" type="ORF">SCARR_01070</name>
</gene>
<protein>
    <submittedName>
        <fullName evidence="1">Uncharacterized protein</fullName>
    </submittedName>
</protein>
<sequence>MVLFTAKASFNHRISCGDKGHYLLQPMLYMPDSLFSCALPIRSRRKLKQSNIILSIVGIPPAFQIPLHRTISCFPIIRFFRLTLCRPHHSAVLRLVALNSFSVSDRCKGFCNEFHPRAPAFIFRLKNLLYVGECHVSKKPNGDKLCYLLYRICHQTVCLNVNHGKSGLTRRRRRVGINWIWIMFFFLRL</sequence>
<dbReference type="EMBL" id="CAAHFH010000001">
    <property type="protein sequence ID" value="VGO19016.1"/>
    <property type="molecule type" value="Genomic_DNA"/>
</dbReference>
<evidence type="ECO:0000313" key="2">
    <source>
        <dbReference type="Proteomes" id="UP000346198"/>
    </source>
</evidence>
<evidence type="ECO:0000313" key="1">
    <source>
        <dbReference type="EMBL" id="VGO19016.1"/>
    </source>
</evidence>
<name>A0A6C2UIH9_9BACT</name>
<accession>A0A6C2UIH9</accession>
<keyword evidence="2" id="KW-1185">Reference proteome</keyword>
<organism evidence="1 2">
    <name type="scientific">Pontiella sulfatireligans</name>
    <dbReference type="NCBI Taxonomy" id="2750658"/>
    <lineage>
        <taxon>Bacteria</taxon>
        <taxon>Pseudomonadati</taxon>
        <taxon>Kiritimatiellota</taxon>
        <taxon>Kiritimatiellia</taxon>
        <taxon>Kiritimatiellales</taxon>
        <taxon>Pontiellaceae</taxon>
        <taxon>Pontiella</taxon>
    </lineage>
</organism>